<keyword evidence="1" id="KW-1133">Transmembrane helix</keyword>
<evidence type="ECO:0000313" key="2">
    <source>
        <dbReference type="EMBL" id="CCH34611.1"/>
    </source>
</evidence>
<dbReference type="AlphaFoldDB" id="K0K8D2"/>
<gene>
    <name evidence="2" type="ordered locus">BN6_73810</name>
</gene>
<feature type="transmembrane region" description="Helical" evidence="1">
    <location>
        <begin position="68"/>
        <end position="90"/>
    </location>
</feature>
<dbReference type="EMBL" id="HE804045">
    <property type="protein sequence ID" value="CCH34611.1"/>
    <property type="molecule type" value="Genomic_DNA"/>
</dbReference>
<accession>K0K8D2</accession>
<proteinExistence type="predicted"/>
<sequence length="92" mass="9441">MILGGGRPATATPWQYGWVVIDVGSELVPAALGAVLAVGFGVFALACRLSAGEPLPPAHARRIARWRLAAPWVLGASAAAVLVDLGWVLLTG</sequence>
<keyword evidence="3" id="KW-1185">Reference proteome</keyword>
<organism evidence="2 3">
    <name type="scientific">Saccharothrix espanaensis (strain ATCC 51144 / DSM 44229 / JCM 9112 / NBRC 15066 / NRRL 15764)</name>
    <dbReference type="NCBI Taxonomy" id="1179773"/>
    <lineage>
        <taxon>Bacteria</taxon>
        <taxon>Bacillati</taxon>
        <taxon>Actinomycetota</taxon>
        <taxon>Actinomycetes</taxon>
        <taxon>Pseudonocardiales</taxon>
        <taxon>Pseudonocardiaceae</taxon>
        <taxon>Saccharothrix</taxon>
    </lineage>
</organism>
<protein>
    <submittedName>
        <fullName evidence="2">Putative membrane protein</fullName>
    </submittedName>
</protein>
<name>K0K8D2_SACES</name>
<evidence type="ECO:0000256" key="1">
    <source>
        <dbReference type="SAM" id="Phobius"/>
    </source>
</evidence>
<feature type="transmembrane region" description="Helical" evidence="1">
    <location>
        <begin position="27"/>
        <end position="47"/>
    </location>
</feature>
<dbReference type="KEGG" id="sesp:BN6_73810"/>
<reference evidence="2 3" key="1">
    <citation type="journal article" date="2012" name="BMC Genomics">
        <title>Complete genome sequence of Saccharothrix espanaensis DSM 44229T and comparison to the other completely sequenced Pseudonocardiaceae.</title>
        <authorList>
            <person name="Strobel T."/>
            <person name="Al-Dilaimi A."/>
            <person name="Blom J."/>
            <person name="Gessner A."/>
            <person name="Kalinowski J."/>
            <person name="Luzhetska M."/>
            <person name="Puhler A."/>
            <person name="Szczepanowski R."/>
            <person name="Bechthold A."/>
            <person name="Ruckert C."/>
        </authorList>
    </citation>
    <scope>NUCLEOTIDE SEQUENCE [LARGE SCALE GENOMIC DNA]</scope>
    <source>
        <strain evidence="3">ATCC 51144 / DSM 44229 / JCM 9112 / NBRC 15066 / NRRL 15764</strain>
    </source>
</reference>
<keyword evidence="1" id="KW-0472">Membrane</keyword>
<keyword evidence="1" id="KW-0812">Transmembrane</keyword>
<evidence type="ECO:0000313" key="3">
    <source>
        <dbReference type="Proteomes" id="UP000006281"/>
    </source>
</evidence>
<dbReference type="HOGENOM" id="CLU_2411424_0_0_11"/>
<dbReference type="PATRIC" id="fig|1179773.3.peg.7459"/>
<dbReference type="Proteomes" id="UP000006281">
    <property type="component" value="Chromosome"/>
</dbReference>